<dbReference type="PROSITE" id="PS51736">
    <property type="entry name" value="RECOMBINASES_3"/>
    <property type="match status" value="1"/>
</dbReference>
<dbReference type="InterPro" id="IPR006119">
    <property type="entry name" value="Resolv_N"/>
</dbReference>
<dbReference type="GO" id="GO:0003677">
    <property type="term" value="F:DNA binding"/>
    <property type="evidence" value="ECO:0007669"/>
    <property type="project" value="InterPro"/>
</dbReference>
<dbReference type="GeneID" id="63210877"/>
<sequence length="500" mass="56234">MPFNHKELYRRMTPMTATLESPPRHEAPPRLRAAIYLRMSTDKELGIERQREDCVALCERLGWEPVLYIDNDRSAVKENVRRESYEEMCADIREGLLDAIITWRSDRLYRKMRDLLPLIDLIEGVNRNGKRIPIETCQTGLIDLTTDAGRMTAKILAAVAENEGEVRTARQMRAYEQIATSGRPLGAPAFGYTYDKQAKKRHVVPEEAAAIREAYDDILAGGTVYSIAKKWNELGLKTPRGNVFIDTAVAKILRSPRYAGLYSFRGEIIGKGDWEPIVDVETWEAVSAILDRKNKGPTGPRVRVTLLSGIARCGNCGFKMAASSNATGGRVYRCRNFGVCHHGVTRMRHKVDKYVEAMVVAKLEERKWVVGTQADAEKAKALHAEAETLRMRKLSFTDALADGTLTPAQVKEATNKVDTKLEQIETQLARLTKSRVYDGLLSHDNIEAVWVELPLDRKRAIIQQLCDKIVVRHVGVTGRAASKLPLGHNIDIHWHNPSDN</sequence>
<dbReference type="InterPro" id="IPR025827">
    <property type="entry name" value="Zn_ribbon_recom_dom"/>
</dbReference>
<evidence type="ECO:0000259" key="1">
    <source>
        <dbReference type="PROSITE" id="PS51736"/>
    </source>
</evidence>
<dbReference type="Gene3D" id="3.40.50.1390">
    <property type="entry name" value="Resolvase, N-terminal catalytic domain"/>
    <property type="match status" value="1"/>
</dbReference>
<dbReference type="Pfam" id="PF00239">
    <property type="entry name" value="Resolvase"/>
    <property type="match status" value="1"/>
</dbReference>
<feature type="domain" description="Recombinase" evidence="2">
    <location>
        <begin position="189"/>
        <end position="296"/>
    </location>
</feature>
<dbReference type="RefSeq" id="YP_010014175.1">
    <property type="nucleotide sequence ID" value="NC_053516.1"/>
</dbReference>
<dbReference type="Pfam" id="PF07508">
    <property type="entry name" value="Recombinase"/>
    <property type="match status" value="1"/>
</dbReference>
<keyword evidence="4" id="KW-1185">Reference proteome</keyword>
<dbReference type="SUPFAM" id="SSF53041">
    <property type="entry name" value="Resolvase-like"/>
    <property type="match status" value="1"/>
</dbReference>
<evidence type="ECO:0000313" key="3">
    <source>
        <dbReference type="EMBL" id="QNJ56924.1"/>
    </source>
</evidence>
<feature type="domain" description="Resolvase/invertase-type recombinase catalytic" evidence="1">
    <location>
        <begin position="32"/>
        <end position="182"/>
    </location>
</feature>
<reference evidence="3 4" key="1">
    <citation type="submission" date="2020-06" db="EMBL/GenBank/DDBJ databases">
        <authorList>
            <person name="Spencer C.E."/>
            <person name="Frederick G.D."/>
            <person name="Baliraine F.N."/>
            <person name="Favela G."/>
            <person name="Farmer V."/>
            <person name="Galindo A."/>
            <person name="Garlena R.A."/>
            <person name="Russell D.A."/>
            <person name="Pope W.H."/>
            <person name="Jacobs-Sera D."/>
            <person name="Hatfull G.F."/>
        </authorList>
    </citation>
    <scope>NUCLEOTIDE SEQUENCE [LARGE SCALE GENOMIC DNA]</scope>
</reference>
<protein>
    <submittedName>
        <fullName evidence="3">Tyrosine homologous recombinase</fullName>
    </submittedName>
</protein>
<dbReference type="InterPro" id="IPR036162">
    <property type="entry name" value="Resolvase-like_N_sf"/>
</dbReference>
<proteinExistence type="predicted"/>
<dbReference type="PANTHER" id="PTHR30461">
    <property type="entry name" value="DNA-INVERTASE FROM LAMBDOID PROPHAGE"/>
    <property type="match status" value="1"/>
</dbReference>
<dbReference type="InterPro" id="IPR011109">
    <property type="entry name" value="DNA_bind_recombinase_dom"/>
</dbReference>
<dbReference type="KEGG" id="vg:63210877"/>
<dbReference type="SMART" id="SM00857">
    <property type="entry name" value="Resolvase"/>
    <property type="match status" value="1"/>
</dbReference>
<evidence type="ECO:0000313" key="4">
    <source>
        <dbReference type="Proteomes" id="UP000515841"/>
    </source>
</evidence>
<evidence type="ECO:0000259" key="2">
    <source>
        <dbReference type="PROSITE" id="PS51737"/>
    </source>
</evidence>
<dbReference type="PROSITE" id="PS51737">
    <property type="entry name" value="RECOMBINASE_DNA_BIND"/>
    <property type="match status" value="1"/>
</dbReference>
<dbReference type="Gene3D" id="3.90.1750.20">
    <property type="entry name" value="Putative Large Serine Recombinase, Chain B, Domain 2"/>
    <property type="match status" value="1"/>
</dbReference>
<dbReference type="Proteomes" id="UP000515841">
    <property type="component" value="Segment"/>
</dbReference>
<accession>A0A7G8LI52</accession>
<dbReference type="PANTHER" id="PTHR30461:SF23">
    <property type="entry name" value="DNA RECOMBINASE-RELATED"/>
    <property type="match status" value="1"/>
</dbReference>
<name>A0A7G8LI52_9CAUD</name>
<dbReference type="GO" id="GO:0000150">
    <property type="term" value="F:DNA strand exchange activity"/>
    <property type="evidence" value="ECO:0007669"/>
    <property type="project" value="InterPro"/>
</dbReference>
<dbReference type="Pfam" id="PF13408">
    <property type="entry name" value="Zn_ribbon_recom"/>
    <property type="match status" value="1"/>
</dbReference>
<dbReference type="CDD" id="cd00338">
    <property type="entry name" value="Ser_Recombinase"/>
    <property type="match status" value="1"/>
</dbReference>
<gene>
    <name evidence="3" type="primary">133</name>
    <name evidence="3" type="ORF">SEA_REINDEER_133</name>
</gene>
<organism evidence="3 4">
    <name type="scientific">Mycobacterium phage Reindeer</name>
    <dbReference type="NCBI Taxonomy" id="2762283"/>
    <lineage>
        <taxon>Viruses</taxon>
        <taxon>Duplodnaviria</taxon>
        <taxon>Heunggongvirae</taxon>
        <taxon>Uroviricota</taxon>
        <taxon>Caudoviricetes</taxon>
        <taxon>Vilmaviridae</taxon>
        <taxon>Mclasvirinae</taxon>
        <taxon>Bongovirus</taxon>
        <taxon>Bongovirus reindeer</taxon>
    </lineage>
</organism>
<dbReference type="EMBL" id="MT658803">
    <property type="protein sequence ID" value="QNJ56924.1"/>
    <property type="molecule type" value="Genomic_DNA"/>
</dbReference>
<dbReference type="InterPro" id="IPR038109">
    <property type="entry name" value="DNA_bind_recomb_sf"/>
</dbReference>
<dbReference type="InterPro" id="IPR050639">
    <property type="entry name" value="SSR_resolvase"/>
</dbReference>